<dbReference type="Proteomes" id="UP000053719">
    <property type="component" value="Unassembled WGS sequence"/>
</dbReference>
<gene>
    <name evidence="3" type="ORF">M20_2406</name>
</gene>
<comment type="caution">
    <text evidence="3">The sequence shown here is derived from an EMBL/GenBank/DDBJ whole genome shotgun (WGS) entry which is preliminary data.</text>
</comment>
<dbReference type="Gene3D" id="6.10.140.2190">
    <property type="match status" value="1"/>
</dbReference>
<dbReference type="RefSeq" id="WP_058212204.1">
    <property type="nucleotide sequence ID" value="NZ_LKLU01000134.1"/>
</dbReference>
<dbReference type="Gene3D" id="2.60.40.1830">
    <property type="entry name" value="Phage tail base-plate Siphoviridae RBP, head domain"/>
    <property type="match status" value="1"/>
</dbReference>
<sequence>MAGLTKIYRGMQNGAEAINTNFNTLTDNLKQSSDAAVKLTGDQAVAGKKTFSDDASFKNISVSGDINQRYATTSFEIGYGLSVTAKRIGNMVTITFRGSNTTTLGSGAKPTEKIPLGYRPIEAESIDPLVQGRHLDTYYYFNPDSSISYMGEDVPVNSFFRGVRSYFTKDAWPTA</sequence>
<evidence type="ECO:0000313" key="4">
    <source>
        <dbReference type="Proteomes" id="UP000053719"/>
    </source>
</evidence>
<dbReference type="AlphaFoldDB" id="A0A0V8DWS8"/>
<reference evidence="4" key="1">
    <citation type="submission" date="2015-10" db="EMBL/GenBank/DDBJ databases">
        <title>Draft Genome Sequences of 11 Lactococcus lactis subspecies cremoris strains.</title>
        <authorList>
            <person name="Wels M."/>
            <person name="Backus L."/>
            <person name="Boekhorst J."/>
            <person name="Dijkstra A."/>
            <person name="Beerthuizen M."/>
            <person name="Kelly W."/>
            <person name="Siezen R."/>
            <person name="Bachmann H."/>
            <person name="Van Hijum S."/>
        </authorList>
    </citation>
    <scope>NUCLEOTIDE SEQUENCE [LARGE SCALE GENOMIC DNA]</scope>
    <source>
        <strain evidence="4">M20</strain>
    </source>
</reference>
<dbReference type="EMBL" id="LKLU01000134">
    <property type="protein sequence ID" value="KSU18093.1"/>
    <property type="molecule type" value="Genomic_DNA"/>
</dbReference>
<dbReference type="InterPro" id="IPR008982">
    <property type="entry name" value="Adenovirus_pIV-like_att"/>
</dbReference>
<dbReference type="GO" id="GO:0019062">
    <property type="term" value="P:virion attachment to host cell"/>
    <property type="evidence" value="ECO:0007669"/>
    <property type="project" value="InterPro"/>
</dbReference>
<dbReference type="GO" id="GO:0007155">
    <property type="term" value="P:cell adhesion"/>
    <property type="evidence" value="ECO:0007669"/>
    <property type="project" value="InterPro"/>
</dbReference>
<dbReference type="PATRIC" id="fig|1360.114.peg.1372"/>
<comment type="subcellular location">
    <subcellularLocation>
        <location evidence="1">Virion</location>
    </subcellularLocation>
</comment>
<accession>A0A0V8DWS8</accession>
<name>A0A0V8DWS8_LACLL</name>
<proteinExistence type="predicted"/>
<dbReference type="SUPFAM" id="SSF69349">
    <property type="entry name" value="Phage fibre proteins"/>
    <property type="match status" value="1"/>
</dbReference>
<dbReference type="SUPFAM" id="SSF49835">
    <property type="entry name" value="Virus attachment protein globular domain"/>
    <property type="match status" value="1"/>
</dbReference>
<organism evidence="3 4">
    <name type="scientific">Lactococcus lactis subsp. lactis</name>
    <name type="common">Streptococcus lactis</name>
    <dbReference type="NCBI Taxonomy" id="1360"/>
    <lineage>
        <taxon>Bacteria</taxon>
        <taxon>Bacillati</taxon>
        <taxon>Bacillota</taxon>
        <taxon>Bacilli</taxon>
        <taxon>Lactobacillales</taxon>
        <taxon>Streptococcaceae</taxon>
        <taxon>Lactococcus</taxon>
    </lineage>
</organism>
<evidence type="ECO:0000256" key="2">
    <source>
        <dbReference type="ARBA" id="ARBA00022581"/>
    </source>
</evidence>
<protein>
    <submittedName>
        <fullName evidence="3">Phage lower baseplate protein</fullName>
    </submittedName>
</protein>
<evidence type="ECO:0000313" key="3">
    <source>
        <dbReference type="EMBL" id="KSU18093.1"/>
    </source>
</evidence>
<keyword evidence="2" id="KW-0945">Host-virus interaction</keyword>
<evidence type="ECO:0000256" key="1">
    <source>
        <dbReference type="ARBA" id="ARBA00004328"/>
    </source>
</evidence>